<feature type="transmembrane region" description="Helical" evidence="2">
    <location>
        <begin position="166"/>
        <end position="188"/>
    </location>
</feature>
<feature type="transmembrane region" description="Helical" evidence="2">
    <location>
        <begin position="54"/>
        <end position="74"/>
    </location>
</feature>
<dbReference type="Pfam" id="PF12679">
    <property type="entry name" value="ABC2_membrane_2"/>
    <property type="match status" value="1"/>
</dbReference>
<feature type="transmembrane region" description="Helical" evidence="2">
    <location>
        <begin position="86"/>
        <end position="109"/>
    </location>
</feature>
<feature type="transmembrane region" description="Helical" evidence="2">
    <location>
        <begin position="200"/>
        <end position="223"/>
    </location>
</feature>
<sequence>MSTDVEEQNRATPLSDVPVSPPARRGNPWLPTFRGVRLVTRIELRRRRPSAKGYVFYGIVFAIAVGICVLSAVLSPSELSSTNLELALILILGIGTLIAPSLSATAINGDSGEGVLAPLQMTHLTAGDIAVGKLLSSWLVSVAALLALSPFLAFAYLKSGWRLDELALTVLAILFVVLAFTAVGLAWSAIAARAVASVSLAHLTTGFFAIGTLVVFALAGTLVTDTATQSDRYIDWESLSPEQSEALDEAYMTGDFAALDPDDYQCVEQDWTYGVTQTQKIAWILLLNPVVMIGETAPIVDPETFERDGRAAPGAFATMHSLVAGARLGPLDDVNDYQAYDECEELFGDGQGAEEQTEEEMIAEMEAQDAQWAAQEQRMANLDRAPWLGLAVMGALLLGSMTVVIQRLRVPYKKLRTGTRVA</sequence>
<comment type="caution">
    <text evidence="3">The sequence shown here is derived from an EMBL/GenBank/DDBJ whole genome shotgun (WGS) entry which is preliminary data.</text>
</comment>
<feature type="transmembrane region" description="Helical" evidence="2">
    <location>
        <begin position="130"/>
        <end position="154"/>
    </location>
</feature>
<accession>A0ABT8GGY8</accession>
<gene>
    <name evidence="3" type="ORF">QQX02_07180</name>
</gene>
<keyword evidence="2" id="KW-0812">Transmembrane</keyword>
<keyword evidence="2" id="KW-0472">Membrane</keyword>
<evidence type="ECO:0000256" key="1">
    <source>
        <dbReference type="SAM" id="MobiDB-lite"/>
    </source>
</evidence>
<evidence type="ECO:0000256" key="2">
    <source>
        <dbReference type="SAM" id="Phobius"/>
    </source>
</evidence>
<name>A0ABT8GGY8_9MICO</name>
<feature type="transmembrane region" description="Helical" evidence="2">
    <location>
        <begin position="385"/>
        <end position="405"/>
    </location>
</feature>
<feature type="region of interest" description="Disordered" evidence="1">
    <location>
        <begin position="1"/>
        <end position="26"/>
    </location>
</feature>
<protein>
    <recommendedName>
        <fullName evidence="5">ABC-type transport system involved in multi-copper enzyme maturation, permease component</fullName>
    </recommendedName>
</protein>
<organism evidence="3 4">
    <name type="scientific">Demequina muriae</name>
    <dbReference type="NCBI Taxonomy" id="3051664"/>
    <lineage>
        <taxon>Bacteria</taxon>
        <taxon>Bacillati</taxon>
        <taxon>Actinomycetota</taxon>
        <taxon>Actinomycetes</taxon>
        <taxon>Micrococcales</taxon>
        <taxon>Demequinaceae</taxon>
        <taxon>Demequina</taxon>
    </lineage>
</organism>
<proteinExistence type="predicted"/>
<reference evidence="3" key="1">
    <citation type="submission" date="2023-06" db="EMBL/GenBank/DDBJ databases">
        <title>Egi l300058.</title>
        <authorList>
            <person name="Gao L."/>
            <person name="Fang B.-Z."/>
            <person name="Li W.-J."/>
        </authorList>
    </citation>
    <scope>NUCLEOTIDE SEQUENCE</scope>
    <source>
        <strain evidence="3">EGI L300058</strain>
    </source>
</reference>
<dbReference type="RefSeq" id="WP_301142158.1">
    <property type="nucleotide sequence ID" value="NZ_JAUHQA010000001.1"/>
</dbReference>
<dbReference type="Proteomes" id="UP001172708">
    <property type="component" value="Unassembled WGS sequence"/>
</dbReference>
<dbReference type="EMBL" id="JAUHQA010000001">
    <property type="protein sequence ID" value="MDN4480703.1"/>
    <property type="molecule type" value="Genomic_DNA"/>
</dbReference>
<evidence type="ECO:0000313" key="3">
    <source>
        <dbReference type="EMBL" id="MDN4480703.1"/>
    </source>
</evidence>
<keyword evidence="2" id="KW-1133">Transmembrane helix</keyword>
<keyword evidence="4" id="KW-1185">Reference proteome</keyword>
<evidence type="ECO:0000313" key="4">
    <source>
        <dbReference type="Proteomes" id="UP001172708"/>
    </source>
</evidence>
<evidence type="ECO:0008006" key="5">
    <source>
        <dbReference type="Google" id="ProtNLM"/>
    </source>
</evidence>